<dbReference type="PANTHER" id="PTHR46704">
    <property type="entry name" value="CXC DOMAIN-CONTAINING PROTEIN-RELATED"/>
    <property type="match status" value="1"/>
</dbReference>
<name>C3YR66_BRAFL</name>
<reference evidence="1" key="1">
    <citation type="journal article" date="2008" name="Nature">
        <title>The amphioxus genome and the evolution of the chordate karyotype.</title>
        <authorList>
            <consortium name="US DOE Joint Genome Institute (JGI-PGF)"/>
            <person name="Putnam N.H."/>
            <person name="Butts T."/>
            <person name="Ferrier D.E.K."/>
            <person name="Furlong R.F."/>
            <person name="Hellsten U."/>
            <person name="Kawashima T."/>
            <person name="Robinson-Rechavi M."/>
            <person name="Shoguchi E."/>
            <person name="Terry A."/>
            <person name="Yu J.-K."/>
            <person name="Benito-Gutierrez E.L."/>
            <person name="Dubchak I."/>
            <person name="Garcia-Fernandez J."/>
            <person name="Gibson-Brown J.J."/>
            <person name="Grigoriev I.V."/>
            <person name="Horton A.C."/>
            <person name="de Jong P.J."/>
            <person name="Jurka J."/>
            <person name="Kapitonov V.V."/>
            <person name="Kohara Y."/>
            <person name="Kuroki Y."/>
            <person name="Lindquist E."/>
            <person name="Lucas S."/>
            <person name="Osoegawa K."/>
            <person name="Pennacchio L.A."/>
            <person name="Salamov A.A."/>
            <person name="Satou Y."/>
            <person name="Sauka-Spengler T."/>
            <person name="Schmutz J."/>
            <person name="Shin-I T."/>
            <person name="Toyoda A."/>
            <person name="Bronner-Fraser M."/>
            <person name="Fujiyama A."/>
            <person name="Holland L.Z."/>
            <person name="Holland P.W.H."/>
            <person name="Satoh N."/>
            <person name="Rokhsar D.S."/>
        </authorList>
    </citation>
    <scope>NUCLEOTIDE SEQUENCE [LARGE SCALE GENOMIC DNA]</scope>
    <source>
        <strain evidence="1">S238N-H82</strain>
        <tissue evidence="1">Testes</tissue>
    </source>
</reference>
<protein>
    <submittedName>
        <fullName evidence="1">Uncharacterized protein</fullName>
    </submittedName>
</protein>
<proteinExistence type="predicted"/>
<dbReference type="EMBL" id="GG666547">
    <property type="protein sequence ID" value="EEN57063.1"/>
    <property type="molecule type" value="Genomic_DNA"/>
</dbReference>
<organism>
    <name type="scientific">Branchiostoma floridae</name>
    <name type="common">Florida lancelet</name>
    <name type="synonym">Amphioxus</name>
    <dbReference type="NCBI Taxonomy" id="7739"/>
    <lineage>
        <taxon>Eukaryota</taxon>
        <taxon>Metazoa</taxon>
        <taxon>Chordata</taxon>
        <taxon>Cephalochordata</taxon>
        <taxon>Leptocardii</taxon>
        <taxon>Amphioxiformes</taxon>
        <taxon>Branchiostomatidae</taxon>
        <taxon>Branchiostoma</taxon>
    </lineage>
</organism>
<dbReference type="AlphaFoldDB" id="C3YR66"/>
<accession>C3YR66</accession>
<gene>
    <name evidence="1" type="ORF">BRAFLDRAFT_102389</name>
</gene>
<sequence>MTSGAKSSKFSHKDLQTTRITRDEADVSSLVDLMENNWINPMSSEEPDLVSLSTDSVAHPSLHISNAHQMGEDAYVSFRRNRLEQDPPEVKFHDKLTKLKLKTFSNIGTKKTSEKGKTKEVVLQVDRNLFRHIILIAESRQLRIKYVLTHPLGPLPWSLANADGTLRKTNKAALARELESRVSPAKDTPSSIHLSDRWHEHPAKDQRQQHNVFWASKHHNVHSSDGSCEQSQN</sequence>
<evidence type="ECO:0000313" key="1">
    <source>
        <dbReference type="EMBL" id="EEN57063.1"/>
    </source>
</evidence>
<dbReference type="InParanoid" id="C3YR66"/>
<dbReference type="PANTHER" id="PTHR46704:SF9">
    <property type="entry name" value="BHLH DOMAIN-CONTAINING PROTEIN"/>
    <property type="match status" value="1"/>
</dbReference>